<protein>
    <submittedName>
        <fullName evidence="2">Steroid 5-alpha reductase family enzyme</fullName>
    </submittedName>
</protein>
<evidence type="ECO:0000313" key="2">
    <source>
        <dbReference type="EMBL" id="SCZ79116.1"/>
    </source>
</evidence>
<feature type="transmembrane region" description="Helical" evidence="1">
    <location>
        <begin position="136"/>
        <end position="154"/>
    </location>
</feature>
<reference evidence="2 3" key="1">
    <citation type="submission" date="2016-10" db="EMBL/GenBank/DDBJ databases">
        <authorList>
            <person name="de Groot N.N."/>
        </authorList>
    </citation>
    <scope>NUCLEOTIDE SEQUENCE [LARGE SCALE GENOMIC DNA]</scope>
    <source>
        <strain evidence="2 3">DSM 2784</strain>
    </source>
</reference>
<feature type="transmembrane region" description="Helical" evidence="1">
    <location>
        <begin position="6"/>
        <end position="23"/>
    </location>
</feature>
<evidence type="ECO:0000313" key="3">
    <source>
        <dbReference type="Proteomes" id="UP000199208"/>
    </source>
</evidence>
<dbReference type="STRING" id="1120920.SAMN03080599_01602"/>
<dbReference type="EMBL" id="FMWL01000006">
    <property type="protein sequence ID" value="SCZ79116.1"/>
    <property type="molecule type" value="Genomic_DNA"/>
</dbReference>
<organism evidence="2 3">
    <name type="scientific">Acidaminobacter hydrogenoformans DSM 2784</name>
    <dbReference type="NCBI Taxonomy" id="1120920"/>
    <lineage>
        <taxon>Bacteria</taxon>
        <taxon>Bacillati</taxon>
        <taxon>Bacillota</taxon>
        <taxon>Clostridia</taxon>
        <taxon>Peptostreptococcales</taxon>
        <taxon>Acidaminobacteraceae</taxon>
        <taxon>Acidaminobacter</taxon>
    </lineage>
</organism>
<accession>A0A1G5RYP4</accession>
<dbReference type="OrthoDB" id="9779233at2"/>
<keyword evidence="1" id="KW-0812">Transmembrane</keyword>
<dbReference type="PROSITE" id="PS50244">
    <property type="entry name" value="S5A_REDUCTASE"/>
    <property type="match status" value="1"/>
</dbReference>
<dbReference type="InterPro" id="IPR010721">
    <property type="entry name" value="UstE-like"/>
</dbReference>
<keyword evidence="3" id="KW-1185">Reference proteome</keyword>
<dbReference type="AlphaFoldDB" id="A0A1G5RYP4"/>
<dbReference type="PANTHER" id="PTHR32251:SF17">
    <property type="entry name" value="STEROID 5-ALPHA REDUCTASE C-TERMINAL DOMAIN-CONTAINING PROTEIN"/>
    <property type="match status" value="1"/>
</dbReference>
<dbReference type="Pfam" id="PF06966">
    <property type="entry name" value="DUF1295"/>
    <property type="match status" value="1"/>
</dbReference>
<dbReference type="GO" id="GO:0016020">
    <property type="term" value="C:membrane"/>
    <property type="evidence" value="ECO:0007669"/>
    <property type="project" value="TreeGrafter"/>
</dbReference>
<gene>
    <name evidence="2" type="ORF">SAMN03080599_01602</name>
</gene>
<feature type="transmembrane region" description="Helical" evidence="1">
    <location>
        <begin position="30"/>
        <end position="50"/>
    </location>
</feature>
<dbReference type="Gene3D" id="1.20.120.1630">
    <property type="match status" value="1"/>
</dbReference>
<keyword evidence="1" id="KW-1133">Transmembrane helix</keyword>
<keyword evidence="1" id="KW-0472">Membrane</keyword>
<name>A0A1G5RYP4_9FIRM</name>
<dbReference type="Proteomes" id="UP000199208">
    <property type="component" value="Unassembled WGS sequence"/>
</dbReference>
<feature type="transmembrane region" description="Helical" evidence="1">
    <location>
        <begin position="104"/>
        <end position="124"/>
    </location>
</feature>
<dbReference type="RefSeq" id="WP_092590380.1">
    <property type="nucleotide sequence ID" value="NZ_FMWL01000006.1"/>
</dbReference>
<dbReference type="PANTHER" id="PTHR32251">
    <property type="entry name" value="3-OXO-5-ALPHA-STEROID 4-DEHYDROGENASE"/>
    <property type="match status" value="1"/>
</dbReference>
<evidence type="ECO:0000256" key="1">
    <source>
        <dbReference type="SAM" id="Phobius"/>
    </source>
</evidence>
<feature type="transmembrane region" description="Helical" evidence="1">
    <location>
        <begin position="56"/>
        <end position="74"/>
    </location>
</feature>
<proteinExistence type="predicted"/>
<sequence length="257" mass="29895">MSGLLWFSWLVIFLYFMGFFILGTAVKNNAVVDFGWGLGFVVVGWASLFYYGNLDAVSWLLLALVSIWGIRLFYHLYRRNWGKPEDFRYANWRKEWGKWVIPRAFLQVYVLQAVFMAVVSYAYLYAMTVADKPVNLWVVVGAIVWITGFYFESVGDKQLENFKKDPANKGHIIKTGLWKYTRHPNYFGEATMWWGIFIIVIGTTGFWPTIISSAVITYLLMFVSGVPMLEKKYENNPEFQAYAAVTSKFFPWFPKKA</sequence>